<dbReference type="EMBL" id="JAVIIZ010000001">
    <property type="protein sequence ID" value="MDX8471010.1"/>
    <property type="molecule type" value="Genomic_DNA"/>
</dbReference>
<comment type="caution">
    <text evidence="3">The sequence shown here is derived from an EMBL/GenBank/DDBJ whole genome shotgun (WGS) entry which is preliminary data.</text>
</comment>
<comment type="similarity">
    <text evidence="1">Belongs to the carbon-nitrogen hydrolase superfamily. NIT1/NIT2 family.</text>
</comment>
<dbReference type="CDD" id="cd07583">
    <property type="entry name" value="nitrilase_5"/>
    <property type="match status" value="1"/>
</dbReference>
<evidence type="ECO:0000313" key="3">
    <source>
        <dbReference type="EMBL" id="MDX8471010.1"/>
    </source>
</evidence>
<organism evidence="3 4">
    <name type="scientific">Mesorhizobium dulcispinae</name>
    <dbReference type="NCBI Taxonomy" id="3072316"/>
    <lineage>
        <taxon>Bacteria</taxon>
        <taxon>Pseudomonadati</taxon>
        <taxon>Pseudomonadota</taxon>
        <taxon>Alphaproteobacteria</taxon>
        <taxon>Hyphomicrobiales</taxon>
        <taxon>Phyllobacteriaceae</taxon>
        <taxon>Mesorhizobium</taxon>
    </lineage>
</organism>
<protein>
    <submittedName>
        <fullName evidence="3">Carbon-nitrogen family hydrolase</fullName>
    </submittedName>
</protein>
<evidence type="ECO:0000313" key="4">
    <source>
        <dbReference type="Proteomes" id="UP001271780"/>
    </source>
</evidence>
<dbReference type="PANTHER" id="PTHR23088:SF27">
    <property type="entry name" value="DEAMINATED GLUTATHIONE AMIDASE"/>
    <property type="match status" value="1"/>
</dbReference>
<keyword evidence="4" id="KW-1185">Reference proteome</keyword>
<dbReference type="Pfam" id="PF00795">
    <property type="entry name" value="CN_hydrolase"/>
    <property type="match status" value="1"/>
</dbReference>
<keyword evidence="3" id="KW-0378">Hydrolase</keyword>
<dbReference type="Proteomes" id="UP001271780">
    <property type="component" value="Unassembled WGS sequence"/>
</dbReference>
<gene>
    <name evidence="3" type="ORF">RFM27_02865</name>
</gene>
<dbReference type="PROSITE" id="PS50263">
    <property type="entry name" value="CN_HYDROLASE"/>
    <property type="match status" value="1"/>
</dbReference>
<proteinExistence type="inferred from homology"/>
<evidence type="ECO:0000259" key="2">
    <source>
        <dbReference type="PROSITE" id="PS50263"/>
    </source>
</evidence>
<dbReference type="InterPro" id="IPR001110">
    <property type="entry name" value="UPF0012_CS"/>
</dbReference>
<dbReference type="RefSeq" id="WP_320315182.1">
    <property type="nucleotide sequence ID" value="NZ_JAVIIX010000001.1"/>
</dbReference>
<dbReference type="InterPro" id="IPR036526">
    <property type="entry name" value="C-N_Hydrolase_sf"/>
</dbReference>
<dbReference type="SUPFAM" id="SSF56317">
    <property type="entry name" value="Carbon-nitrogen hydrolase"/>
    <property type="match status" value="1"/>
</dbReference>
<dbReference type="PANTHER" id="PTHR23088">
    <property type="entry name" value="NITRILASE-RELATED"/>
    <property type="match status" value="1"/>
</dbReference>
<dbReference type="PROSITE" id="PS01227">
    <property type="entry name" value="UPF0012"/>
    <property type="match status" value="1"/>
</dbReference>
<dbReference type="Gene3D" id="3.60.110.10">
    <property type="entry name" value="Carbon-nitrogen hydrolase"/>
    <property type="match status" value="1"/>
</dbReference>
<sequence length="264" mass="28495">MEISLVQLASPDDETVVQRIERVAGVLREQRGADLVVLPELWSAGYFAFDRYAERAEALDGPTVSMCAAAAREIGAFVHVGSIVERTPDGALRNTSVILDTEGRIVHTYSKLHVFRYQSLEAELLTPGEALPVASTPFGHVAGTTCYDLRFPGLWSELSARGAELVVVPAAWPAARREHWRLFTSARAVEHQLFVIACNAAGIQGGVLLGGTSRIVDPFGELLGEAGPGPEILHATIDPGRVARVREEFPVIADRLEDYTGLAG</sequence>
<evidence type="ECO:0000256" key="1">
    <source>
        <dbReference type="ARBA" id="ARBA00010613"/>
    </source>
</evidence>
<dbReference type="GO" id="GO:0016787">
    <property type="term" value="F:hydrolase activity"/>
    <property type="evidence" value="ECO:0007669"/>
    <property type="project" value="UniProtKB-KW"/>
</dbReference>
<reference evidence="3 4" key="1">
    <citation type="submission" date="2023-08" db="EMBL/GenBank/DDBJ databases">
        <title>Implementing the SeqCode for naming new Mesorhizobium species isolated from Vachellia karroo root nodules.</title>
        <authorList>
            <person name="Van Lill M."/>
        </authorList>
    </citation>
    <scope>NUCLEOTIDE SEQUENCE [LARGE SCALE GENOMIC DNA]</scope>
    <source>
        <strain evidence="3 4">VK23A</strain>
    </source>
</reference>
<feature type="domain" description="CN hydrolase" evidence="2">
    <location>
        <begin position="1"/>
        <end position="239"/>
    </location>
</feature>
<dbReference type="InterPro" id="IPR003010">
    <property type="entry name" value="C-N_Hydrolase"/>
</dbReference>
<name>A0ABU4X883_9HYPH</name>
<accession>A0ABU4X883</accession>